<dbReference type="Proteomes" id="UP000838878">
    <property type="component" value="Chromosome 9"/>
</dbReference>
<feature type="domain" description="Myb/SANT-like DNA-binding" evidence="6">
    <location>
        <begin position="6"/>
        <end position="81"/>
    </location>
</feature>
<keyword evidence="3" id="KW-0805">Transcription regulation</keyword>
<evidence type="ECO:0000256" key="4">
    <source>
        <dbReference type="ARBA" id="ARBA00023163"/>
    </source>
</evidence>
<dbReference type="PANTHER" id="PTHR21411">
    <property type="entry name" value="APONTIC"/>
    <property type="match status" value="1"/>
</dbReference>
<sequence>MSKRKRDPTFTISEKEALLDLIKTHFSIVESKKTDAVSMKSKTEEWRKIATEFNAISGIYPRDWTVLKNCWENLKKKAKHEQTLRNQHYLGTGGGPPKKDIEDPIVNRVLELIQARVSGFVNCFDSDGTQILAGSAPEIEKKLNDDKKADQLEVVLEKLENGLVSIYSKYAERKKNPGLRKTPSPDVQQQHSQVCHALSTPPRVQTPSVAALAATTSRRRALFKETSGTPDLIKGRIKTLLKANVHADEEHEMKIKILRIQEEKEKEILKLSRRK</sequence>
<evidence type="ECO:0000256" key="5">
    <source>
        <dbReference type="ARBA" id="ARBA00025466"/>
    </source>
</evidence>
<evidence type="ECO:0000256" key="1">
    <source>
        <dbReference type="ARBA" id="ARBA00011764"/>
    </source>
</evidence>
<comment type="function">
    <text evidence="5">Involved in transvection phenomena (= synapsis-dependent gene expression), where the synaptic pairing of chromosomes carrying genes with which zeste interacts influences the expression of these genes. Zeste binds to DNA and stimulates transcription from a nearby promoter.</text>
</comment>
<keyword evidence="4" id="KW-0804">Transcription</keyword>
<organism evidence="7 8">
    <name type="scientific">Brenthis ino</name>
    <name type="common">lesser marbled fritillary</name>
    <dbReference type="NCBI Taxonomy" id="405034"/>
    <lineage>
        <taxon>Eukaryota</taxon>
        <taxon>Metazoa</taxon>
        <taxon>Ecdysozoa</taxon>
        <taxon>Arthropoda</taxon>
        <taxon>Hexapoda</taxon>
        <taxon>Insecta</taxon>
        <taxon>Pterygota</taxon>
        <taxon>Neoptera</taxon>
        <taxon>Endopterygota</taxon>
        <taxon>Lepidoptera</taxon>
        <taxon>Glossata</taxon>
        <taxon>Ditrysia</taxon>
        <taxon>Papilionoidea</taxon>
        <taxon>Nymphalidae</taxon>
        <taxon>Heliconiinae</taxon>
        <taxon>Argynnini</taxon>
        <taxon>Brenthis</taxon>
    </lineage>
</organism>
<protein>
    <recommendedName>
        <fullName evidence="2">Regulatory protein zeste</fullName>
    </recommendedName>
</protein>
<feature type="non-terminal residue" evidence="7">
    <location>
        <position position="275"/>
    </location>
</feature>
<dbReference type="Pfam" id="PF13873">
    <property type="entry name" value="Myb_DNA-bind_5"/>
    <property type="match status" value="1"/>
</dbReference>
<name>A0A8J9VVC2_9NEOP</name>
<dbReference type="AlphaFoldDB" id="A0A8J9VVC2"/>
<dbReference type="EMBL" id="OV170229">
    <property type="protein sequence ID" value="CAH0731048.1"/>
    <property type="molecule type" value="Genomic_DNA"/>
</dbReference>
<dbReference type="InterPro" id="IPR028002">
    <property type="entry name" value="Myb_DNA-bind_5"/>
</dbReference>
<gene>
    <name evidence="7" type="ORF">BINO364_LOCUS15961</name>
</gene>
<keyword evidence="8" id="KW-1185">Reference proteome</keyword>
<dbReference type="PANTHER" id="PTHR21411:SF0">
    <property type="entry name" value="REGULATORY PROTEIN ZESTE"/>
    <property type="match status" value="1"/>
</dbReference>
<evidence type="ECO:0000313" key="8">
    <source>
        <dbReference type="Proteomes" id="UP000838878"/>
    </source>
</evidence>
<comment type="subunit">
    <text evidence="1">Self-associates forming complexes of several hundred monomers.</text>
</comment>
<dbReference type="OrthoDB" id="3066195at2759"/>
<accession>A0A8J9VVC2</accession>
<evidence type="ECO:0000259" key="6">
    <source>
        <dbReference type="Pfam" id="PF13873"/>
    </source>
</evidence>
<proteinExistence type="predicted"/>
<evidence type="ECO:0000313" key="7">
    <source>
        <dbReference type="EMBL" id="CAH0731048.1"/>
    </source>
</evidence>
<evidence type="ECO:0000256" key="3">
    <source>
        <dbReference type="ARBA" id="ARBA00023015"/>
    </source>
</evidence>
<reference evidence="7" key="1">
    <citation type="submission" date="2021-12" db="EMBL/GenBank/DDBJ databases">
        <authorList>
            <person name="Martin H S."/>
        </authorList>
    </citation>
    <scope>NUCLEOTIDE SEQUENCE</scope>
</reference>
<evidence type="ECO:0000256" key="2">
    <source>
        <dbReference type="ARBA" id="ARBA00016807"/>
    </source>
</evidence>